<keyword evidence="3" id="KW-1185">Reference proteome</keyword>
<comment type="caution">
    <text evidence="2">The sequence shown here is derived from an EMBL/GenBank/DDBJ whole genome shotgun (WGS) entry which is preliminary data.</text>
</comment>
<reference evidence="2 3" key="1">
    <citation type="submission" date="2019-02" db="EMBL/GenBank/DDBJ databases">
        <title>Genome sequencing of the rare red list fungi Bondarzewia mesenterica.</title>
        <authorList>
            <person name="Buettner E."/>
            <person name="Kellner H."/>
        </authorList>
    </citation>
    <scope>NUCLEOTIDE SEQUENCE [LARGE SCALE GENOMIC DNA]</scope>
    <source>
        <strain evidence="2 3">DSM 108281</strain>
    </source>
</reference>
<feature type="coiled-coil region" evidence="1">
    <location>
        <begin position="4"/>
        <end position="38"/>
    </location>
</feature>
<gene>
    <name evidence="2" type="ORF">EW146_g10250</name>
</gene>
<organism evidence="2 3">
    <name type="scientific">Bondarzewia mesenterica</name>
    <dbReference type="NCBI Taxonomy" id="1095465"/>
    <lineage>
        <taxon>Eukaryota</taxon>
        <taxon>Fungi</taxon>
        <taxon>Dikarya</taxon>
        <taxon>Basidiomycota</taxon>
        <taxon>Agaricomycotina</taxon>
        <taxon>Agaricomycetes</taxon>
        <taxon>Russulales</taxon>
        <taxon>Bondarzewiaceae</taxon>
        <taxon>Bondarzewia</taxon>
    </lineage>
</organism>
<dbReference type="EMBL" id="SGPL01001210">
    <property type="protein sequence ID" value="THH04150.1"/>
    <property type="molecule type" value="Genomic_DNA"/>
</dbReference>
<evidence type="ECO:0000313" key="2">
    <source>
        <dbReference type="EMBL" id="THH04150.1"/>
    </source>
</evidence>
<protein>
    <submittedName>
        <fullName evidence="2">Uncharacterized protein</fullName>
    </submittedName>
</protein>
<feature type="non-terminal residue" evidence="2">
    <location>
        <position position="1"/>
    </location>
</feature>
<keyword evidence="1" id="KW-0175">Coiled coil</keyword>
<dbReference type="Proteomes" id="UP000310158">
    <property type="component" value="Unassembled WGS sequence"/>
</dbReference>
<evidence type="ECO:0000256" key="1">
    <source>
        <dbReference type="SAM" id="Coils"/>
    </source>
</evidence>
<accession>A0A4S4L3R5</accession>
<evidence type="ECO:0000313" key="3">
    <source>
        <dbReference type="Proteomes" id="UP000310158"/>
    </source>
</evidence>
<proteinExistence type="predicted"/>
<sequence>VAYVSELQRADEAHVRRIQQLEAEVEQLHEQARDRDQEINDLRLHRLAGSEDPRECAVV</sequence>
<name>A0A4S4L3R5_9AGAM</name>
<dbReference type="AlphaFoldDB" id="A0A4S4L3R5"/>